<dbReference type="InParanoid" id="T1HDS8"/>
<sequence length="131" mass="14604">MGDLRELVLLSLESVGMQSRLIAAESLFSRPISVISNLSSAAAWEPDGTLDIASLEDKGPLDFLLASRIAAEILQNSKMRKDKIEKLSGNARHKEVKQINGPEEEIKDVMEIWNKPFGWFFLPGEKIPLVK</sequence>
<dbReference type="RefSeq" id="XP_073980516.1">
    <property type="nucleotide sequence ID" value="XM_074124415.1"/>
</dbReference>
<dbReference type="VEuPathDB" id="VectorBase:RPRC002200"/>
<protein>
    <submittedName>
        <fullName evidence="1">Uncharacterized protein</fullName>
    </submittedName>
</protein>
<dbReference type="RefSeq" id="XP_073980515.1">
    <property type="nucleotide sequence ID" value="XM_074124414.1"/>
</dbReference>
<evidence type="ECO:0000313" key="2">
    <source>
        <dbReference type="Proteomes" id="UP000015103"/>
    </source>
</evidence>
<dbReference type="AlphaFoldDB" id="T1HDS8"/>
<name>T1HDS8_RHOPR</name>
<dbReference type="Proteomes" id="UP000015103">
    <property type="component" value="Unassembled WGS sequence"/>
</dbReference>
<accession>T1HDS8</accession>
<reference evidence="1" key="1">
    <citation type="submission" date="2015-05" db="UniProtKB">
        <authorList>
            <consortium name="EnsemblMetazoa"/>
        </authorList>
    </citation>
    <scope>IDENTIFICATION</scope>
</reference>
<dbReference type="HOGENOM" id="CLU_1930139_0_0_1"/>
<organism evidence="1 2">
    <name type="scientific">Rhodnius prolixus</name>
    <name type="common">Triatomid bug</name>
    <dbReference type="NCBI Taxonomy" id="13249"/>
    <lineage>
        <taxon>Eukaryota</taxon>
        <taxon>Metazoa</taxon>
        <taxon>Ecdysozoa</taxon>
        <taxon>Arthropoda</taxon>
        <taxon>Hexapoda</taxon>
        <taxon>Insecta</taxon>
        <taxon>Pterygota</taxon>
        <taxon>Neoptera</taxon>
        <taxon>Paraneoptera</taxon>
        <taxon>Hemiptera</taxon>
        <taxon>Heteroptera</taxon>
        <taxon>Panheteroptera</taxon>
        <taxon>Cimicomorpha</taxon>
        <taxon>Reduviidae</taxon>
        <taxon>Triatominae</taxon>
        <taxon>Rhodnius</taxon>
    </lineage>
</organism>
<evidence type="ECO:0000313" key="1">
    <source>
        <dbReference type="EnsemblMetazoa" id="RPRC002200-PA"/>
    </source>
</evidence>
<dbReference type="EnsemblMetazoa" id="RPRC002200-RA">
    <property type="protein sequence ID" value="RPRC002200-PA"/>
    <property type="gene ID" value="RPRC002200"/>
</dbReference>
<keyword evidence="2" id="KW-1185">Reference proteome</keyword>
<proteinExistence type="predicted"/>
<dbReference type="EMBL" id="ACPB03017691">
    <property type="status" value="NOT_ANNOTATED_CDS"/>
    <property type="molecule type" value="Genomic_DNA"/>
</dbReference>
<dbReference type="GeneID" id="141452371"/>